<gene>
    <name evidence="2" type="ORF">ISU10_00205</name>
</gene>
<dbReference type="Pfam" id="PF07332">
    <property type="entry name" value="Phage_holin_3_6"/>
    <property type="match status" value="1"/>
</dbReference>
<evidence type="ECO:0000313" key="3">
    <source>
        <dbReference type="Proteomes" id="UP000660668"/>
    </source>
</evidence>
<dbReference type="AlphaFoldDB" id="A0A930YN20"/>
<keyword evidence="1" id="KW-1133">Transmembrane helix</keyword>
<keyword evidence="1" id="KW-0472">Membrane</keyword>
<feature type="transmembrane region" description="Helical" evidence="1">
    <location>
        <begin position="57"/>
        <end position="78"/>
    </location>
</feature>
<keyword evidence="1" id="KW-0812">Transmembrane</keyword>
<name>A0A930YN20_9ACTN</name>
<organism evidence="2 3">
    <name type="scientific">Nocardioides agariphilus</name>
    <dbReference type="NCBI Taxonomy" id="433664"/>
    <lineage>
        <taxon>Bacteria</taxon>
        <taxon>Bacillati</taxon>
        <taxon>Actinomycetota</taxon>
        <taxon>Actinomycetes</taxon>
        <taxon>Propionibacteriales</taxon>
        <taxon>Nocardioidaceae</taxon>
        <taxon>Nocardioides</taxon>
    </lineage>
</organism>
<evidence type="ECO:0000313" key="2">
    <source>
        <dbReference type="EMBL" id="MBF4766185.1"/>
    </source>
</evidence>
<dbReference type="Proteomes" id="UP000660668">
    <property type="component" value="Unassembled WGS sequence"/>
</dbReference>
<dbReference type="RefSeq" id="WP_194694347.1">
    <property type="nucleotide sequence ID" value="NZ_JADKPO010000001.1"/>
</dbReference>
<proteinExistence type="predicted"/>
<dbReference type="EMBL" id="JADKPO010000001">
    <property type="protein sequence ID" value="MBF4766185.1"/>
    <property type="molecule type" value="Genomic_DNA"/>
</dbReference>
<reference evidence="2" key="1">
    <citation type="submission" date="2020-11" db="EMBL/GenBank/DDBJ databases">
        <title>Nocardioides cynanchi sp. nov., isolated from soil of rhizosphere of Cynanchum wilfordii.</title>
        <authorList>
            <person name="Lee J.-S."/>
            <person name="Suh M.K."/>
            <person name="Kim J.-S."/>
        </authorList>
    </citation>
    <scope>NUCLEOTIDE SEQUENCE</scope>
    <source>
        <strain evidence="2">KCTC 19276</strain>
    </source>
</reference>
<dbReference type="InterPro" id="IPR009937">
    <property type="entry name" value="Phage_holin_3_6"/>
</dbReference>
<comment type="caution">
    <text evidence="2">The sequence shown here is derived from an EMBL/GenBank/DDBJ whole genome shotgun (WGS) entry which is preliminary data.</text>
</comment>
<evidence type="ECO:0000256" key="1">
    <source>
        <dbReference type="SAM" id="Phobius"/>
    </source>
</evidence>
<accession>A0A930YN20</accession>
<protein>
    <submittedName>
        <fullName evidence="2">Phage holin family protein</fullName>
    </submittedName>
</protein>
<keyword evidence="3" id="KW-1185">Reference proteome</keyword>
<feature type="transmembrane region" description="Helical" evidence="1">
    <location>
        <begin position="90"/>
        <end position="109"/>
    </location>
</feature>
<sequence>MTPFDATPGAAAPAREDRSLGQIVGDISSDLSALVRQEMDLAKTELRQEATTAGKGVGMLAGAAVAGLLMLTFLSWALVWLLDDVMPVELAALIVAVLWAVATGVLASMGRKKLQEASPQLPQTQQSLKEDAAWVRAQKS</sequence>